<dbReference type="RefSeq" id="WP_167682189.1">
    <property type="nucleotide sequence ID" value="NZ_JAATWB010000007.1"/>
</dbReference>
<evidence type="ECO:0000256" key="9">
    <source>
        <dbReference type="ARBA" id="ARBA00023012"/>
    </source>
</evidence>
<dbReference type="SUPFAM" id="SSF55874">
    <property type="entry name" value="ATPase domain of HSP90 chaperone/DNA topoisomerase II/histidine kinase"/>
    <property type="match status" value="1"/>
</dbReference>
<evidence type="ECO:0000256" key="3">
    <source>
        <dbReference type="ARBA" id="ARBA00012438"/>
    </source>
</evidence>
<dbReference type="EMBL" id="JAATWB010000007">
    <property type="protein sequence ID" value="NJA89649.1"/>
    <property type="molecule type" value="Genomic_DNA"/>
</dbReference>
<dbReference type="SUPFAM" id="SSF158472">
    <property type="entry name" value="HAMP domain-like"/>
    <property type="match status" value="1"/>
</dbReference>
<dbReference type="InterPro" id="IPR036890">
    <property type="entry name" value="HATPase_C_sf"/>
</dbReference>
<dbReference type="Gene3D" id="3.30.565.10">
    <property type="entry name" value="Histidine kinase-like ATPase, C-terminal domain"/>
    <property type="match status" value="1"/>
</dbReference>
<dbReference type="EC" id="2.7.13.3" evidence="3"/>
<keyword evidence="9" id="KW-0902">Two-component regulatory system</keyword>
<dbReference type="PROSITE" id="PS50885">
    <property type="entry name" value="HAMP"/>
    <property type="match status" value="1"/>
</dbReference>
<evidence type="ECO:0000313" key="15">
    <source>
        <dbReference type="Proteomes" id="UP000720344"/>
    </source>
</evidence>
<comment type="subcellular location">
    <subcellularLocation>
        <location evidence="2">Membrane</location>
    </subcellularLocation>
</comment>
<dbReference type="PANTHER" id="PTHR45436:SF5">
    <property type="entry name" value="SENSOR HISTIDINE KINASE TRCS"/>
    <property type="match status" value="1"/>
</dbReference>
<evidence type="ECO:0000256" key="8">
    <source>
        <dbReference type="ARBA" id="ARBA00022989"/>
    </source>
</evidence>
<dbReference type="InterPro" id="IPR050428">
    <property type="entry name" value="TCS_sensor_his_kinase"/>
</dbReference>
<comment type="caution">
    <text evidence="14">The sequence shown here is derived from an EMBL/GenBank/DDBJ whole genome shotgun (WGS) entry which is preliminary data.</text>
</comment>
<protein>
    <recommendedName>
        <fullName evidence="3">histidine kinase</fullName>
        <ecNumber evidence="3">2.7.13.3</ecNumber>
    </recommendedName>
</protein>
<dbReference type="Pfam" id="PF00512">
    <property type="entry name" value="HisKA"/>
    <property type="match status" value="1"/>
</dbReference>
<gene>
    <name evidence="14" type="ORF">HCX48_10490</name>
</gene>
<evidence type="ECO:0000256" key="11">
    <source>
        <dbReference type="SAM" id="Phobius"/>
    </source>
</evidence>
<comment type="catalytic activity">
    <reaction evidence="1">
        <text>ATP + protein L-histidine = ADP + protein N-phospho-L-histidine.</text>
        <dbReference type="EC" id="2.7.13.3"/>
    </reaction>
</comment>
<organism evidence="14 15">
    <name type="scientific">Rhodocyclus gracilis</name>
    <dbReference type="NCBI Taxonomy" id="2929842"/>
    <lineage>
        <taxon>Bacteria</taxon>
        <taxon>Pseudomonadati</taxon>
        <taxon>Pseudomonadota</taxon>
        <taxon>Betaproteobacteria</taxon>
        <taxon>Rhodocyclales</taxon>
        <taxon>Rhodocyclaceae</taxon>
        <taxon>Rhodocyclus</taxon>
    </lineage>
</organism>
<keyword evidence="10 11" id="KW-0472">Membrane</keyword>
<reference evidence="15" key="1">
    <citation type="submission" date="2020-03" db="EMBL/GenBank/DDBJ databases">
        <title>Whole-genome sequence of the purple nonsulfur bacterium Rhodocyclus tenuis DSM112.</title>
        <authorList>
            <person name="Kyndt J.A."/>
            <person name="Meyer T.E."/>
        </authorList>
    </citation>
    <scope>NUCLEOTIDE SEQUENCE [LARGE SCALE GENOMIC DNA]</scope>
    <source>
        <strain evidence="15">DSM 112</strain>
    </source>
</reference>
<keyword evidence="5" id="KW-0808">Transferase</keyword>
<dbReference type="Gene3D" id="6.10.340.10">
    <property type="match status" value="1"/>
</dbReference>
<evidence type="ECO:0000256" key="6">
    <source>
        <dbReference type="ARBA" id="ARBA00022692"/>
    </source>
</evidence>
<dbReference type="SMART" id="SM00388">
    <property type="entry name" value="HisKA"/>
    <property type="match status" value="1"/>
</dbReference>
<dbReference type="InterPro" id="IPR036097">
    <property type="entry name" value="HisK_dim/P_sf"/>
</dbReference>
<evidence type="ECO:0000259" key="13">
    <source>
        <dbReference type="PROSITE" id="PS50885"/>
    </source>
</evidence>
<dbReference type="CDD" id="cd00082">
    <property type="entry name" value="HisKA"/>
    <property type="match status" value="1"/>
</dbReference>
<dbReference type="PRINTS" id="PR00344">
    <property type="entry name" value="BCTRLSENSOR"/>
</dbReference>
<dbReference type="SMART" id="SM00304">
    <property type="entry name" value="HAMP"/>
    <property type="match status" value="1"/>
</dbReference>
<feature type="domain" description="HAMP" evidence="13">
    <location>
        <begin position="188"/>
        <end position="241"/>
    </location>
</feature>
<evidence type="ECO:0000256" key="1">
    <source>
        <dbReference type="ARBA" id="ARBA00000085"/>
    </source>
</evidence>
<dbReference type="CDD" id="cd06225">
    <property type="entry name" value="HAMP"/>
    <property type="match status" value="1"/>
</dbReference>
<keyword evidence="15" id="KW-1185">Reference proteome</keyword>
<dbReference type="Pfam" id="PF00672">
    <property type="entry name" value="HAMP"/>
    <property type="match status" value="1"/>
</dbReference>
<dbReference type="InterPro" id="IPR005467">
    <property type="entry name" value="His_kinase_dom"/>
</dbReference>
<dbReference type="PROSITE" id="PS50109">
    <property type="entry name" value="HIS_KIN"/>
    <property type="match status" value="1"/>
</dbReference>
<evidence type="ECO:0000256" key="7">
    <source>
        <dbReference type="ARBA" id="ARBA00022777"/>
    </source>
</evidence>
<dbReference type="InterPro" id="IPR004358">
    <property type="entry name" value="Sig_transdc_His_kin-like_C"/>
</dbReference>
<dbReference type="InterPro" id="IPR003661">
    <property type="entry name" value="HisK_dim/P_dom"/>
</dbReference>
<dbReference type="SMART" id="SM00387">
    <property type="entry name" value="HATPase_c"/>
    <property type="match status" value="1"/>
</dbReference>
<feature type="transmembrane region" description="Helical" evidence="11">
    <location>
        <begin position="163"/>
        <end position="186"/>
    </location>
</feature>
<sequence>MLSFRKRLALAHFAAILTVLSIASVGGYWGFSRAVHAQLDAALFALAEAEIGMLNDSAGRPVHVHEATGGAEPPSFVRLDRLVQIVDGTGHVLARSRNLGEAQLPASPELLARLADGGAIFETLPGYGEEPIRMVSLPVPGNGPARAVQVAGSLDDVNRVLQAAGILFFVVGVALIVAVGAAGTLLTGRAFSAIDDIVRRARRIGQSTLGERLPHPGSNDEIGRLVDTLNDMLARIEQGFEAQRRFTADASHELRSPLSRLHTDIEITLRRPRENREYVDTLRSCSDEVKHLTVLVEELLTLARLDSGQERNDTETVSLNAVTEEAIWRLDGVAQERRIRLHLAPSDEVTARIARAPARLVIANLLDNALKFSLAGGTVSVAIRAREGRARITVADEGPGIAEEDLPHLFERFFRAASARANQPQGVGLGLALSEAIVRAHGGHISAANRPTGGAMFTVELPLGDH</sequence>
<keyword evidence="7" id="KW-0418">Kinase</keyword>
<dbReference type="CDD" id="cd00075">
    <property type="entry name" value="HATPase"/>
    <property type="match status" value="1"/>
</dbReference>
<evidence type="ECO:0000256" key="10">
    <source>
        <dbReference type="ARBA" id="ARBA00023136"/>
    </source>
</evidence>
<dbReference type="InterPro" id="IPR003594">
    <property type="entry name" value="HATPase_dom"/>
</dbReference>
<dbReference type="Pfam" id="PF02518">
    <property type="entry name" value="HATPase_c"/>
    <property type="match status" value="1"/>
</dbReference>
<evidence type="ECO:0000256" key="2">
    <source>
        <dbReference type="ARBA" id="ARBA00004370"/>
    </source>
</evidence>
<dbReference type="InterPro" id="IPR003660">
    <property type="entry name" value="HAMP_dom"/>
</dbReference>
<feature type="domain" description="Histidine kinase" evidence="12">
    <location>
        <begin position="249"/>
        <end position="465"/>
    </location>
</feature>
<keyword evidence="4" id="KW-0597">Phosphoprotein</keyword>
<evidence type="ECO:0000256" key="5">
    <source>
        <dbReference type="ARBA" id="ARBA00022679"/>
    </source>
</evidence>
<name>A0ABX0WJA5_9RHOO</name>
<dbReference type="PANTHER" id="PTHR45436">
    <property type="entry name" value="SENSOR HISTIDINE KINASE YKOH"/>
    <property type="match status" value="1"/>
</dbReference>
<keyword evidence="8 11" id="KW-1133">Transmembrane helix</keyword>
<dbReference type="Gene3D" id="1.10.287.130">
    <property type="match status" value="1"/>
</dbReference>
<accession>A0ABX0WJA5</accession>
<keyword evidence="6 11" id="KW-0812">Transmembrane</keyword>
<evidence type="ECO:0000259" key="12">
    <source>
        <dbReference type="PROSITE" id="PS50109"/>
    </source>
</evidence>
<evidence type="ECO:0000313" key="14">
    <source>
        <dbReference type="EMBL" id="NJA89649.1"/>
    </source>
</evidence>
<evidence type="ECO:0000256" key="4">
    <source>
        <dbReference type="ARBA" id="ARBA00022553"/>
    </source>
</evidence>
<dbReference type="SUPFAM" id="SSF47384">
    <property type="entry name" value="Homodimeric domain of signal transducing histidine kinase"/>
    <property type="match status" value="1"/>
</dbReference>
<dbReference type="Proteomes" id="UP000720344">
    <property type="component" value="Unassembled WGS sequence"/>
</dbReference>
<proteinExistence type="predicted"/>